<protein>
    <recommendedName>
        <fullName evidence="2">Ubiquitin carboxyl-terminal hydrolase</fullName>
        <ecNumber evidence="2">3.4.19.12</ecNumber>
    </recommendedName>
</protein>
<keyword evidence="2" id="KW-0645">Protease</keyword>
<keyword evidence="2" id="KW-0378">Hydrolase</keyword>
<reference evidence="5 6" key="2">
    <citation type="submission" date="2018-11" db="EMBL/GenBank/DDBJ databases">
        <authorList>
            <consortium name="Pathogen Informatics"/>
        </authorList>
    </citation>
    <scope>NUCLEOTIDE SEQUENCE [LARGE SCALE GENOMIC DNA]</scope>
</reference>
<dbReference type="PROSITE" id="PS00972">
    <property type="entry name" value="USP_1"/>
    <property type="match status" value="1"/>
</dbReference>
<dbReference type="InterPro" id="IPR038765">
    <property type="entry name" value="Papain-like_cys_pep_sf"/>
</dbReference>
<dbReference type="PANTHER" id="PTHR21646">
    <property type="entry name" value="UBIQUITIN CARBOXYL-TERMINAL HYDROLASE"/>
    <property type="match status" value="1"/>
</dbReference>
<dbReference type="Pfam" id="PF00443">
    <property type="entry name" value="UCH"/>
    <property type="match status" value="1"/>
</dbReference>
<keyword evidence="2" id="KW-0788">Thiol protease</keyword>
<gene>
    <name evidence="5" type="ORF">ASIM_LOCUS12853</name>
</gene>
<accession>A0A0M3JYB4</accession>
<name>A0A0M3JYB4_ANISI</name>
<dbReference type="GO" id="GO:0004843">
    <property type="term" value="F:cysteine-type deubiquitinase activity"/>
    <property type="evidence" value="ECO:0007669"/>
    <property type="project" value="UniProtKB-UniRule"/>
</dbReference>
<feature type="domain" description="USP" evidence="4">
    <location>
        <begin position="105"/>
        <end position="678"/>
    </location>
</feature>
<dbReference type="InterPro" id="IPR050185">
    <property type="entry name" value="Ub_carboxyl-term_hydrolase"/>
</dbReference>
<organism evidence="7">
    <name type="scientific">Anisakis simplex</name>
    <name type="common">Herring worm</name>
    <dbReference type="NCBI Taxonomy" id="6269"/>
    <lineage>
        <taxon>Eukaryota</taxon>
        <taxon>Metazoa</taxon>
        <taxon>Ecdysozoa</taxon>
        <taxon>Nematoda</taxon>
        <taxon>Chromadorea</taxon>
        <taxon>Rhabditida</taxon>
        <taxon>Spirurina</taxon>
        <taxon>Ascaridomorpha</taxon>
        <taxon>Ascaridoidea</taxon>
        <taxon>Anisakidae</taxon>
        <taxon>Anisakis</taxon>
        <taxon>Anisakis simplex complex</taxon>
    </lineage>
</organism>
<dbReference type="PROSITE" id="PS00973">
    <property type="entry name" value="USP_2"/>
    <property type="match status" value="1"/>
</dbReference>
<dbReference type="InterPro" id="IPR018200">
    <property type="entry name" value="USP_CS"/>
</dbReference>
<dbReference type="GO" id="GO:0006508">
    <property type="term" value="P:proteolysis"/>
    <property type="evidence" value="ECO:0007669"/>
    <property type="project" value="UniProtKB-KW"/>
</dbReference>
<feature type="region of interest" description="Disordered" evidence="3">
    <location>
        <begin position="51"/>
        <end position="73"/>
    </location>
</feature>
<dbReference type="EC" id="3.4.19.12" evidence="2"/>
<proteinExistence type="inferred from homology"/>
<keyword evidence="2" id="KW-0833">Ubl conjugation pathway</keyword>
<dbReference type="GO" id="GO:0016579">
    <property type="term" value="P:protein deubiquitination"/>
    <property type="evidence" value="ECO:0007669"/>
    <property type="project" value="InterPro"/>
</dbReference>
<dbReference type="PROSITE" id="PS50235">
    <property type="entry name" value="USP_3"/>
    <property type="match status" value="1"/>
</dbReference>
<evidence type="ECO:0000259" key="4">
    <source>
        <dbReference type="PROSITE" id="PS50235"/>
    </source>
</evidence>
<evidence type="ECO:0000313" key="5">
    <source>
        <dbReference type="EMBL" id="VDK48291.1"/>
    </source>
</evidence>
<dbReference type="EMBL" id="UYRR01031262">
    <property type="protein sequence ID" value="VDK48291.1"/>
    <property type="molecule type" value="Genomic_DNA"/>
</dbReference>
<evidence type="ECO:0000313" key="7">
    <source>
        <dbReference type="WBParaSite" id="ASIM_0001342501-mRNA-1"/>
    </source>
</evidence>
<dbReference type="InterPro" id="IPR028889">
    <property type="entry name" value="USP"/>
</dbReference>
<dbReference type="WBParaSite" id="ASIM_0001342501-mRNA-1">
    <property type="protein sequence ID" value="ASIM_0001342501-mRNA-1"/>
    <property type="gene ID" value="ASIM_0001342501"/>
</dbReference>
<dbReference type="Proteomes" id="UP000267096">
    <property type="component" value="Unassembled WGS sequence"/>
</dbReference>
<evidence type="ECO:0000256" key="3">
    <source>
        <dbReference type="SAM" id="MobiDB-lite"/>
    </source>
</evidence>
<dbReference type="Gene3D" id="3.90.70.10">
    <property type="entry name" value="Cysteine proteinases"/>
    <property type="match status" value="2"/>
</dbReference>
<dbReference type="AlphaFoldDB" id="A0A0M3JYB4"/>
<dbReference type="InterPro" id="IPR001394">
    <property type="entry name" value="Peptidase_C19_UCH"/>
</dbReference>
<evidence type="ECO:0000313" key="6">
    <source>
        <dbReference type="Proteomes" id="UP000267096"/>
    </source>
</evidence>
<comment type="similarity">
    <text evidence="2">Belongs to the peptidase C19 family.</text>
</comment>
<dbReference type="OrthoDB" id="265776at2759"/>
<evidence type="ECO:0000256" key="1">
    <source>
        <dbReference type="ARBA" id="ARBA00000707"/>
    </source>
</evidence>
<sequence>MVVIRVEEFAKVQVISDGTSHVPSLRTCQRPVQDYAYASNKTNQKSYYKNRRNSSVRSLQSMGASTSDYNHEPSRVTSLKRQLSFSAAISTAEHQDDTINSQSFSGISNLGNTCYMNSVLQCLSACSQLSHYFLSNEFLNNLRQVECVDCTNERKILQSKTRAQLENSEHYGTGGALTEVFADTIKSLWSNDIDERTVRHFHEVVCRFNNEYGTFKQQVIPFFFCYILCVLKDAQEFLMWLLDKIHEDLNTAIKRLYKDITVYGSEKDKAESSRSNHLQAHCSIIIRLFSAQFRSSIYCPRCHTEALIFDPYMCVSLQIPQEYVILCISLKKKTRTCAAQNPKLIICELDESGYCKLMSNEASIESLHSDKLSAVEMPEFYPSSSDPVSTEFVNVIFSIIEVHSRLDRKQEQRAITMNQNLTDIAVVQLRFEVTDQFITNFMVSEPERVLVDSSSDSLKETSQSTALTLTKCLDFDNFQEFTRPELIEWKCENCGWNKGEKKMKFRSLPRVLVFHLKRFRRVVFMGDGRMLKLDRAIHFPTEGLDMSPYVHSSSNDLHSIHSCLYLLSVKSLLFKKPFKTDRYNMQYSDGEMHLSNSSSCWDSGSLRDECYSSDDCLYDLFAVVHHIGGTINAGHYTASTRNAVDSKWRAYDDCFVRIVNPNDIAKCSDAYLLFYERRINRKHTPSIHTGSFINFHLLYHCFLLARFAY</sequence>
<feature type="compositionally biased region" description="Polar residues" evidence="3">
    <location>
        <begin position="55"/>
        <end position="68"/>
    </location>
</feature>
<evidence type="ECO:0000256" key="2">
    <source>
        <dbReference type="RuleBase" id="RU366025"/>
    </source>
</evidence>
<reference evidence="7" key="1">
    <citation type="submission" date="2017-02" db="UniProtKB">
        <authorList>
            <consortium name="WormBaseParasite"/>
        </authorList>
    </citation>
    <scope>IDENTIFICATION</scope>
</reference>
<dbReference type="SUPFAM" id="SSF54001">
    <property type="entry name" value="Cysteine proteinases"/>
    <property type="match status" value="1"/>
</dbReference>
<comment type="catalytic activity">
    <reaction evidence="1 2">
        <text>Thiol-dependent hydrolysis of ester, thioester, amide, peptide and isopeptide bonds formed by the C-terminal Gly of ubiquitin (a 76-residue protein attached to proteins as an intracellular targeting signal).</text>
        <dbReference type="EC" id="3.4.19.12"/>
    </reaction>
</comment>
<dbReference type="PANTHER" id="PTHR21646:SF46">
    <property type="entry name" value="UBIQUITIN CARBOXYL-TERMINAL HYDROLASE"/>
    <property type="match status" value="1"/>
</dbReference>
<keyword evidence="6" id="KW-1185">Reference proteome</keyword>